<sequence>MTTAPIDTATEPVAPFAARLVLPIAALVTVLHCAAATFGGFWFDEVYMLAIGRHHLDWGSADQPPLAPALAAAMDAIAPGSVLALRLPAVLATAAAVVMAGLIARELGCDRRAQGFVAAAQATVGWTALAGHWLTPYALEPVQWLLLIWLLVRWVRVRDDRLLLVLGVVAGIAGLTKFQVLLLCVVLLAAVAAVGPRDLLRRPLLWAGAGITALLVTPTLMWQHAHGWPQLQMAPVVAGEAGALYGGRAGIAIQLIVFAGVAGAALALSGLWWVFRDEALRNYRFLGVAVIALYVLVVATAGRPYYLAGLYAPLAAAGALGMQRRRADRPTRARWLVWPTYATSVALAVGMLTLSVMLVRGDTGENIAGRTADAYRALPEAQRERTAIIGESYILAAFVDGYARRYRLPEAYSTNRSYGYFPPPTADKDCVLFIGRDPGALRPFFAEVRDVGDVGADMDAFLLTGRQRPWHEIWSQSRTLTVS</sequence>
<feature type="transmembrane region" description="Helical" evidence="8">
    <location>
        <begin position="116"/>
        <end position="135"/>
    </location>
</feature>
<feature type="domain" description="Glycosyltransferase RgtA/B/C/D-like" evidence="9">
    <location>
        <begin position="62"/>
        <end position="222"/>
    </location>
</feature>
<evidence type="ECO:0000256" key="4">
    <source>
        <dbReference type="ARBA" id="ARBA00022679"/>
    </source>
</evidence>
<proteinExistence type="predicted"/>
<dbReference type="EMBL" id="JAODWD010000007">
    <property type="protein sequence ID" value="MCT7661901.1"/>
    <property type="molecule type" value="Genomic_DNA"/>
</dbReference>
<keyword evidence="7 8" id="KW-0472">Membrane</keyword>
<dbReference type="Pfam" id="PF13231">
    <property type="entry name" value="PMT_2"/>
    <property type="match status" value="1"/>
</dbReference>
<evidence type="ECO:0000256" key="3">
    <source>
        <dbReference type="ARBA" id="ARBA00022676"/>
    </source>
</evidence>
<evidence type="ECO:0000256" key="8">
    <source>
        <dbReference type="SAM" id="Phobius"/>
    </source>
</evidence>
<feature type="transmembrane region" description="Helical" evidence="8">
    <location>
        <begin position="282"/>
        <end position="299"/>
    </location>
</feature>
<evidence type="ECO:0000256" key="1">
    <source>
        <dbReference type="ARBA" id="ARBA00004651"/>
    </source>
</evidence>
<evidence type="ECO:0000256" key="7">
    <source>
        <dbReference type="ARBA" id="ARBA00023136"/>
    </source>
</evidence>
<comment type="caution">
    <text evidence="10">The sequence shown here is derived from an EMBL/GenBank/DDBJ whole genome shotgun (WGS) entry which is preliminary data.</text>
</comment>
<feature type="transmembrane region" description="Helical" evidence="8">
    <location>
        <begin position="335"/>
        <end position="359"/>
    </location>
</feature>
<reference evidence="11" key="1">
    <citation type="submission" date="2023-07" db="EMBL/GenBank/DDBJ databases">
        <authorList>
            <person name="Deng Y."/>
            <person name="Zhang Y.-Q."/>
        </authorList>
    </citation>
    <scope>NUCLEOTIDE SEQUENCE [LARGE SCALE GENOMIC DNA]</scope>
    <source>
        <strain evidence="11">CPCC 205710</strain>
    </source>
</reference>
<accession>A0ABT2MIU0</accession>
<feature type="transmembrane region" description="Helical" evidence="8">
    <location>
        <begin position="83"/>
        <end position="104"/>
    </location>
</feature>
<dbReference type="PANTHER" id="PTHR33908">
    <property type="entry name" value="MANNOSYLTRANSFERASE YKCB-RELATED"/>
    <property type="match status" value="1"/>
</dbReference>
<keyword evidence="6 8" id="KW-1133">Transmembrane helix</keyword>
<feature type="transmembrane region" description="Helical" evidence="8">
    <location>
        <begin position="305"/>
        <end position="323"/>
    </location>
</feature>
<evidence type="ECO:0000313" key="10">
    <source>
        <dbReference type="EMBL" id="MCT7661901.1"/>
    </source>
</evidence>
<evidence type="ECO:0000256" key="6">
    <source>
        <dbReference type="ARBA" id="ARBA00022989"/>
    </source>
</evidence>
<feature type="transmembrane region" description="Helical" evidence="8">
    <location>
        <begin position="204"/>
        <end position="225"/>
    </location>
</feature>
<name>A0ABT2MIU0_9MYCO</name>
<dbReference type="PANTHER" id="PTHR33908:SF11">
    <property type="entry name" value="MEMBRANE PROTEIN"/>
    <property type="match status" value="1"/>
</dbReference>
<feature type="transmembrane region" description="Helical" evidence="8">
    <location>
        <begin position="162"/>
        <end position="192"/>
    </location>
</feature>
<dbReference type="InterPro" id="IPR050297">
    <property type="entry name" value="LipidA_mod_glycosyltrf_83"/>
</dbReference>
<evidence type="ECO:0000259" key="9">
    <source>
        <dbReference type="Pfam" id="PF13231"/>
    </source>
</evidence>
<dbReference type="Proteomes" id="UP001206639">
    <property type="component" value="Unassembled WGS sequence"/>
</dbReference>
<dbReference type="InterPro" id="IPR038731">
    <property type="entry name" value="RgtA/B/C-like"/>
</dbReference>
<dbReference type="RefSeq" id="WP_260995973.1">
    <property type="nucleotide sequence ID" value="NZ_JAODWD010000007.1"/>
</dbReference>
<organism evidence="10 11">
    <name type="scientific">Mycobacterium deserti</name>
    <dbReference type="NCBI Taxonomy" id="2978347"/>
    <lineage>
        <taxon>Bacteria</taxon>
        <taxon>Bacillati</taxon>
        <taxon>Actinomycetota</taxon>
        <taxon>Actinomycetes</taxon>
        <taxon>Mycobacteriales</taxon>
        <taxon>Mycobacteriaceae</taxon>
        <taxon>Mycobacterium</taxon>
    </lineage>
</organism>
<keyword evidence="5 8" id="KW-0812">Transmembrane</keyword>
<feature type="transmembrane region" description="Helical" evidence="8">
    <location>
        <begin position="251"/>
        <end position="275"/>
    </location>
</feature>
<keyword evidence="11" id="KW-1185">Reference proteome</keyword>
<evidence type="ECO:0000256" key="5">
    <source>
        <dbReference type="ARBA" id="ARBA00022692"/>
    </source>
</evidence>
<evidence type="ECO:0000256" key="2">
    <source>
        <dbReference type="ARBA" id="ARBA00022475"/>
    </source>
</evidence>
<keyword evidence="3" id="KW-0328">Glycosyltransferase</keyword>
<feature type="transmembrane region" description="Helical" evidence="8">
    <location>
        <begin position="20"/>
        <end position="43"/>
    </location>
</feature>
<protein>
    <submittedName>
        <fullName evidence="10">Glycosyltransferase family 39 protein</fullName>
    </submittedName>
</protein>
<gene>
    <name evidence="10" type="ORF">N4S67_26240</name>
</gene>
<comment type="subcellular location">
    <subcellularLocation>
        <location evidence="1">Cell membrane</location>
        <topology evidence="1">Multi-pass membrane protein</topology>
    </subcellularLocation>
</comment>
<evidence type="ECO:0000313" key="11">
    <source>
        <dbReference type="Proteomes" id="UP001206639"/>
    </source>
</evidence>
<keyword evidence="4" id="KW-0808">Transferase</keyword>
<keyword evidence="2" id="KW-1003">Cell membrane</keyword>